<dbReference type="RefSeq" id="WP_147547655.1">
    <property type="nucleotide sequence ID" value="NZ_CATXRK010000045.1"/>
</dbReference>
<feature type="domain" description="ABC transmembrane type-1" evidence="8">
    <location>
        <begin position="66"/>
        <end position="278"/>
    </location>
</feature>
<keyword evidence="5 7" id="KW-1133">Transmembrane helix</keyword>
<evidence type="ECO:0000313" key="10">
    <source>
        <dbReference type="Proteomes" id="UP000325116"/>
    </source>
</evidence>
<evidence type="ECO:0000256" key="1">
    <source>
        <dbReference type="ARBA" id="ARBA00004651"/>
    </source>
</evidence>
<dbReference type="Gene3D" id="1.10.3720.10">
    <property type="entry name" value="MetI-like"/>
    <property type="match status" value="1"/>
</dbReference>
<dbReference type="SUPFAM" id="SSF160964">
    <property type="entry name" value="MalF N-terminal region-like"/>
    <property type="match status" value="1"/>
</dbReference>
<dbReference type="PANTHER" id="PTHR30193">
    <property type="entry name" value="ABC TRANSPORTER PERMEASE PROTEIN"/>
    <property type="match status" value="1"/>
</dbReference>
<evidence type="ECO:0000256" key="7">
    <source>
        <dbReference type="RuleBase" id="RU363032"/>
    </source>
</evidence>
<evidence type="ECO:0000256" key="3">
    <source>
        <dbReference type="ARBA" id="ARBA00022475"/>
    </source>
</evidence>
<dbReference type="InterPro" id="IPR051393">
    <property type="entry name" value="ABC_transporter_permease"/>
</dbReference>
<dbReference type="SUPFAM" id="SSF161098">
    <property type="entry name" value="MetI-like"/>
    <property type="match status" value="1"/>
</dbReference>
<accession>A0A5C8CIJ4</accession>
<dbReference type="GO" id="GO:0055085">
    <property type="term" value="P:transmembrane transport"/>
    <property type="evidence" value="ECO:0007669"/>
    <property type="project" value="InterPro"/>
</dbReference>
<feature type="transmembrane region" description="Helical" evidence="7">
    <location>
        <begin position="154"/>
        <end position="176"/>
    </location>
</feature>
<evidence type="ECO:0000259" key="8">
    <source>
        <dbReference type="PROSITE" id="PS50928"/>
    </source>
</evidence>
<keyword evidence="3" id="KW-1003">Cell membrane</keyword>
<feature type="transmembrane region" description="Helical" evidence="7">
    <location>
        <begin position="12"/>
        <end position="30"/>
    </location>
</feature>
<keyword evidence="4 7" id="KW-0812">Transmembrane</keyword>
<evidence type="ECO:0000256" key="4">
    <source>
        <dbReference type="ARBA" id="ARBA00022692"/>
    </source>
</evidence>
<comment type="caution">
    <text evidence="9">The sequence shown here is derived from an EMBL/GenBank/DDBJ whole genome shotgun (WGS) entry which is preliminary data.</text>
</comment>
<feature type="transmembrane region" description="Helical" evidence="7">
    <location>
        <begin position="104"/>
        <end position="124"/>
    </location>
</feature>
<feature type="transmembrane region" description="Helical" evidence="7">
    <location>
        <begin position="257"/>
        <end position="277"/>
    </location>
</feature>
<sequence>MKIKKKNIIPWLFIAPALIFILCFSIYPLIETIYLSFMTTRRGDIVFAGLQNFKRLLSDQYFYTSLKNSLIYLIIQVPIMTLLAILLAMALHNGITKLKGLFRTIYFIPFIVESVAYSLIFVLLFQERGVINFLLSIINISPVMWLTQTWPARFLIMLIMTWRWTGYNMIIILAGLQSIPNDYYEAATIDGANAFHKFVNITIPMLKPVILFSTILSTIGTLNLFTEPYLLTNGGPNNSTISLGLYIYRQAFQSINLTYAATISVAILVIVGVLSRLQMKVGENTK</sequence>
<dbReference type="InterPro" id="IPR000515">
    <property type="entry name" value="MetI-like"/>
</dbReference>
<reference evidence="9 10" key="1">
    <citation type="journal article" date="1992" name="Lakartidningen">
        <title>[Penicillin V and not amoxicillin is the first choice preparation in acute otitis].</title>
        <authorList>
            <person name="Kamme C."/>
            <person name="Lundgren K."/>
            <person name="Prellner K."/>
        </authorList>
    </citation>
    <scope>NUCLEOTIDE SEQUENCE [LARGE SCALE GENOMIC DNA]</scope>
    <source>
        <strain evidence="9 10">W1</strain>
    </source>
</reference>
<comment type="similarity">
    <text evidence="7">Belongs to the binding-protein-dependent transport system permease family.</text>
</comment>
<gene>
    <name evidence="9" type="ORF">EPJ80_04355</name>
</gene>
<name>A0A5C8CIJ4_9SPIR</name>
<proteinExistence type="inferred from homology"/>
<dbReference type="EMBL" id="SAXT01000003">
    <property type="protein sequence ID" value="TXJ12837.1"/>
    <property type="molecule type" value="Genomic_DNA"/>
</dbReference>
<dbReference type="CDD" id="cd06261">
    <property type="entry name" value="TM_PBP2"/>
    <property type="match status" value="1"/>
</dbReference>
<evidence type="ECO:0000313" key="9">
    <source>
        <dbReference type="EMBL" id="TXJ12837.1"/>
    </source>
</evidence>
<evidence type="ECO:0000256" key="6">
    <source>
        <dbReference type="ARBA" id="ARBA00023136"/>
    </source>
</evidence>
<protein>
    <submittedName>
        <fullName evidence="9">Sugar ABC transporter permease</fullName>
    </submittedName>
</protein>
<keyword evidence="6 7" id="KW-0472">Membrane</keyword>
<dbReference type="GO" id="GO:0005886">
    <property type="term" value="C:plasma membrane"/>
    <property type="evidence" value="ECO:0007669"/>
    <property type="project" value="UniProtKB-SubCell"/>
</dbReference>
<dbReference type="AlphaFoldDB" id="A0A5C8CIJ4"/>
<evidence type="ECO:0000256" key="5">
    <source>
        <dbReference type="ARBA" id="ARBA00022989"/>
    </source>
</evidence>
<dbReference type="Proteomes" id="UP000325116">
    <property type="component" value="Unassembled WGS sequence"/>
</dbReference>
<dbReference type="Pfam" id="PF00528">
    <property type="entry name" value="BPD_transp_1"/>
    <property type="match status" value="1"/>
</dbReference>
<organism evidence="9 10">
    <name type="scientific">Brachyspira aalborgi</name>
    <dbReference type="NCBI Taxonomy" id="29522"/>
    <lineage>
        <taxon>Bacteria</taxon>
        <taxon>Pseudomonadati</taxon>
        <taxon>Spirochaetota</taxon>
        <taxon>Spirochaetia</taxon>
        <taxon>Brachyspirales</taxon>
        <taxon>Brachyspiraceae</taxon>
        <taxon>Brachyspira</taxon>
    </lineage>
</organism>
<feature type="transmembrane region" description="Helical" evidence="7">
    <location>
        <begin position="70"/>
        <end position="92"/>
    </location>
</feature>
<evidence type="ECO:0000256" key="2">
    <source>
        <dbReference type="ARBA" id="ARBA00022448"/>
    </source>
</evidence>
<dbReference type="InterPro" id="IPR035906">
    <property type="entry name" value="MetI-like_sf"/>
</dbReference>
<dbReference type="PROSITE" id="PS50928">
    <property type="entry name" value="ABC_TM1"/>
    <property type="match status" value="1"/>
</dbReference>
<dbReference type="PANTHER" id="PTHR30193:SF37">
    <property type="entry name" value="INNER MEMBRANE ABC TRANSPORTER PERMEASE PROTEIN YCJO"/>
    <property type="match status" value="1"/>
</dbReference>
<comment type="subcellular location">
    <subcellularLocation>
        <location evidence="1 7">Cell membrane</location>
        <topology evidence="1 7">Multi-pass membrane protein</topology>
    </subcellularLocation>
</comment>
<keyword evidence="2 7" id="KW-0813">Transport</keyword>